<dbReference type="EMBL" id="NMRN01000012">
    <property type="protein sequence ID" value="PAS93837.1"/>
    <property type="molecule type" value="Genomic_DNA"/>
</dbReference>
<comment type="caution">
    <text evidence="3">The sequence shown here is derived from an EMBL/GenBank/DDBJ whole genome shotgun (WGS) entry which is preliminary data.</text>
</comment>
<organism evidence="3 4">
    <name type="scientific">Candidatus Dactylopiibacterium carminicum</name>
    <dbReference type="NCBI Taxonomy" id="857335"/>
    <lineage>
        <taxon>Bacteria</taxon>
        <taxon>Pseudomonadati</taxon>
        <taxon>Pseudomonadota</taxon>
        <taxon>Betaproteobacteria</taxon>
        <taxon>Rhodocyclales</taxon>
        <taxon>Rhodocyclaceae</taxon>
        <taxon>Candidatus Dactylopiibacterium</taxon>
    </lineage>
</organism>
<sequence>MKILMFALGLGVLATPALAAKSCDELKAEIEAKIQANGVPSFSLEIVDKGQAPADTKVVGSCGGGTKEIAYKRL</sequence>
<evidence type="ECO:0000313" key="3">
    <source>
        <dbReference type="EMBL" id="PAS93837.1"/>
    </source>
</evidence>
<dbReference type="Proteomes" id="UP000623509">
    <property type="component" value="Unassembled WGS sequence"/>
</dbReference>
<dbReference type="OrthoDB" id="9152878at2"/>
<dbReference type="EMBL" id="MDUX01000006">
    <property type="protein sequence ID" value="KAF7600335.1"/>
    <property type="molecule type" value="Genomic_DNA"/>
</dbReference>
<keyword evidence="1" id="KW-0732">Signal</keyword>
<gene>
    <name evidence="2" type="ORF">BGI27_02860</name>
    <name evidence="3" type="ORF">CGU29_06265</name>
</gene>
<evidence type="ECO:0000256" key="1">
    <source>
        <dbReference type="SAM" id="SignalP"/>
    </source>
</evidence>
<dbReference type="Proteomes" id="UP000216107">
    <property type="component" value="Unassembled WGS sequence"/>
</dbReference>
<evidence type="ECO:0000313" key="5">
    <source>
        <dbReference type="Proteomes" id="UP000623509"/>
    </source>
</evidence>
<evidence type="ECO:0000313" key="4">
    <source>
        <dbReference type="Proteomes" id="UP000216107"/>
    </source>
</evidence>
<protein>
    <submittedName>
        <fullName evidence="2">DUF1161 domain-containing protein</fullName>
    </submittedName>
</protein>
<name>A0A272EUR0_9RHOO</name>
<keyword evidence="5" id="KW-1185">Reference proteome</keyword>
<reference evidence="3 4" key="2">
    <citation type="submission" date="2017-07" db="EMBL/GenBank/DDBJ databases">
        <title>Candidatus Dactylopiibacterium carminicum, a nitrogen-fixing symbiont of the cochineal insect Dactylopius coccus and Dactylopius opuntiae (Hemiptera: Coccoidea: Dactylopiidae).</title>
        <authorList>
            <person name="Vera A."/>
        </authorList>
    </citation>
    <scope>NUCLEOTIDE SEQUENCE [LARGE SCALE GENOMIC DNA]</scope>
    <source>
        <strain evidence="3 4">NFDCM</strain>
    </source>
</reference>
<proteinExistence type="predicted"/>
<feature type="chain" id="PRO_5012289612" evidence="1">
    <location>
        <begin position="20"/>
        <end position="74"/>
    </location>
</feature>
<dbReference type="Pfam" id="PF06649">
    <property type="entry name" value="DUF1161"/>
    <property type="match status" value="1"/>
</dbReference>
<dbReference type="RefSeq" id="WP_095523413.1">
    <property type="nucleotide sequence ID" value="NZ_MDUX01000006.1"/>
</dbReference>
<accession>A0A272EUR0</accession>
<feature type="signal peptide" evidence="1">
    <location>
        <begin position="1"/>
        <end position="19"/>
    </location>
</feature>
<dbReference type="AlphaFoldDB" id="A0A272EUR0"/>
<dbReference type="InterPro" id="IPR010595">
    <property type="entry name" value="DUF1161"/>
</dbReference>
<evidence type="ECO:0000313" key="2">
    <source>
        <dbReference type="EMBL" id="KAF7600335.1"/>
    </source>
</evidence>
<reference evidence="2 5" key="1">
    <citation type="submission" date="2016-08" db="EMBL/GenBank/DDBJ databases">
        <title>Candidatus Dactylopiibacterium carminicum genome sequence.</title>
        <authorList>
            <person name="Ramirez-Puebla S.T."/>
            <person name="Ormeno-Orrillo E."/>
            <person name="Vera-Ponce De Leon A."/>
            <person name="Luis L."/>
            <person name="Sanchez-Flores A."/>
            <person name="Monica R."/>
            <person name="Martinez-Romero E."/>
        </authorList>
    </citation>
    <scope>NUCLEOTIDE SEQUENCE [LARGE SCALE GENOMIC DNA]</scope>
    <source>
        <strain evidence="2">END1</strain>
    </source>
</reference>